<dbReference type="Gene3D" id="3.40.50.620">
    <property type="entry name" value="HUPs"/>
    <property type="match status" value="1"/>
</dbReference>
<proteinExistence type="inferred from homology"/>
<dbReference type="RefSeq" id="WP_390323548.1">
    <property type="nucleotide sequence ID" value="NZ_JBHRTP010000040.1"/>
</dbReference>
<accession>A0ABV7F4C7</accession>
<dbReference type="PANTHER" id="PTHR46268:SF15">
    <property type="entry name" value="UNIVERSAL STRESS PROTEIN HP_0031"/>
    <property type="match status" value="1"/>
</dbReference>
<evidence type="ECO:0000259" key="2">
    <source>
        <dbReference type="Pfam" id="PF00582"/>
    </source>
</evidence>
<dbReference type="CDD" id="cd00293">
    <property type="entry name" value="USP-like"/>
    <property type="match status" value="1"/>
</dbReference>
<evidence type="ECO:0000256" key="1">
    <source>
        <dbReference type="ARBA" id="ARBA00008791"/>
    </source>
</evidence>
<dbReference type="InterPro" id="IPR006016">
    <property type="entry name" value="UspA"/>
</dbReference>
<comment type="caution">
    <text evidence="3">The sequence shown here is derived from an EMBL/GenBank/DDBJ whole genome shotgun (WGS) entry which is preliminary data.</text>
</comment>
<dbReference type="PANTHER" id="PTHR46268">
    <property type="entry name" value="STRESS RESPONSE PROTEIN NHAX"/>
    <property type="match status" value="1"/>
</dbReference>
<evidence type="ECO:0000313" key="4">
    <source>
        <dbReference type="Proteomes" id="UP001595530"/>
    </source>
</evidence>
<sequence>MYQKILVAYNGTPESRSALQECIRLAPGPGAEIHLLAVIQISAFLLVGEFVAEAALADEKVRMEQELNSGHAMMTSAGLSVSKHLEIGEPVAVIAEMVDKLGIELVIVGHSRQKPLAMRWWRGSVDAVLVERVSCNILVAAYLPH</sequence>
<keyword evidence="4" id="KW-1185">Reference proteome</keyword>
<dbReference type="SUPFAM" id="SSF52402">
    <property type="entry name" value="Adenine nucleotide alpha hydrolases-like"/>
    <property type="match status" value="1"/>
</dbReference>
<gene>
    <name evidence="3" type="ORF">ACFOFO_13405</name>
</gene>
<dbReference type="EMBL" id="JBHRTP010000040">
    <property type="protein sequence ID" value="MFC3108943.1"/>
    <property type="molecule type" value="Genomic_DNA"/>
</dbReference>
<evidence type="ECO:0000313" key="3">
    <source>
        <dbReference type="EMBL" id="MFC3108943.1"/>
    </source>
</evidence>
<name>A0ABV7F4C7_9BURK</name>
<dbReference type="Pfam" id="PF00582">
    <property type="entry name" value="Usp"/>
    <property type="match status" value="1"/>
</dbReference>
<protein>
    <submittedName>
        <fullName evidence="3">Universal stress protein</fullName>
    </submittedName>
</protein>
<feature type="domain" description="UspA" evidence="2">
    <location>
        <begin position="1"/>
        <end position="139"/>
    </location>
</feature>
<reference evidence="4" key="1">
    <citation type="journal article" date="2019" name="Int. J. Syst. Evol. Microbiol.">
        <title>The Global Catalogue of Microorganisms (GCM) 10K type strain sequencing project: providing services to taxonomists for standard genome sequencing and annotation.</title>
        <authorList>
            <consortium name="The Broad Institute Genomics Platform"/>
            <consortium name="The Broad Institute Genome Sequencing Center for Infectious Disease"/>
            <person name="Wu L."/>
            <person name="Ma J."/>
        </authorList>
    </citation>
    <scope>NUCLEOTIDE SEQUENCE [LARGE SCALE GENOMIC DNA]</scope>
    <source>
        <strain evidence="4">KCTC 42986</strain>
    </source>
</reference>
<dbReference type="Proteomes" id="UP001595530">
    <property type="component" value="Unassembled WGS sequence"/>
</dbReference>
<comment type="similarity">
    <text evidence="1">Belongs to the universal stress protein A family.</text>
</comment>
<dbReference type="InterPro" id="IPR014729">
    <property type="entry name" value="Rossmann-like_a/b/a_fold"/>
</dbReference>
<organism evidence="3 4">
    <name type="scientific">Undibacterium arcticum</name>
    <dbReference type="NCBI Taxonomy" id="1762892"/>
    <lineage>
        <taxon>Bacteria</taxon>
        <taxon>Pseudomonadati</taxon>
        <taxon>Pseudomonadota</taxon>
        <taxon>Betaproteobacteria</taxon>
        <taxon>Burkholderiales</taxon>
        <taxon>Oxalobacteraceae</taxon>
        <taxon>Undibacterium</taxon>
    </lineage>
</organism>